<feature type="domain" description="Myb-like" evidence="2">
    <location>
        <begin position="440"/>
        <end position="492"/>
    </location>
</feature>
<dbReference type="GO" id="GO:0070187">
    <property type="term" value="C:shelterin complex"/>
    <property type="evidence" value="ECO:0007669"/>
    <property type="project" value="InterPro"/>
</dbReference>
<dbReference type="GO" id="GO:0016233">
    <property type="term" value="P:telomere capping"/>
    <property type="evidence" value="ECO:0007669"/>
    <property type="project" value="InterPro"/>
</dbReference>
<feature type="domain" description="Myb-like" evidence="2">
    <location>
        <begin position="1089"/>
        <end position="1153"/>
    </location>
</feature>
<evidence type="ECO:0000313" key="3">
    <source>
        <dbReference type="Ensembl" id="ENSELUP00000001440.3"/>
    </source>
</evidence>
<dbReference type="GO" id="GO:0042162">
    <property type="term" value="F:telomeric DNA binding"/>
    <property type="evidence" value="ECO:0007669"/>
    <property type="project" value="TreeGrafter"/>
</dbReference>
<dbReference type="Pfam" id="PF13837">
    <property type="entry name" value="Myb_DNA-bind_4"/>
    <property type="match status" value="8"/>
</dbReference>
<dbReference type="GeneID" id="105020284"/>
<dbReference type="InterPro" id="IPR039098">
    <property type="entry name" value="TINF2"/>
</dbReference>
<dbReference type="STRING" id="8010.ENSELUP00000001440"/>
<dbReference type="GeneTree" id="ENSGT00400000022326"/>
<feature type="compositionally biased region" description="Acidic residues" evidence="1">
    <location>
        <begin position="1060"/>
        <end position="1072"/>
    </location>
</feature>
<feature type="compositionally biased region" description="Basic and acidic residues" evidence="1">
    <location>
        <begin position="375"/>
        <end position="387"/>
    </location>
</feature>
<name>A0A3P8X9Y8_ESOLU</name>
<feature type="domain" description="Myb-like" evidence="2">
    <location>
        <begin position="953"/>
        <end position="1017"/>
    </location>
</feature>
<feature type="region of interest" description="Disordered" evidence="1">
    <location>
        <begin position="1060"/>
        <end position="1091"/>
    </location>
</feature>
<evidence type="ECO:0000259" key="2">
    <source>
        <dbReference type="SMART" id="SM00717"/>
    </source>
</evidence>
<evidence type="ECO:0000256" key="1">
    <source>
        <dbReference type="SAM" id="MobiDB-lite"/>
    </source>
</evidence>
<organism evidence="3 4">
    <name type="scientific">Esox lucius</name>
    <name type="common">Northern pike</name>
    <dbReference type="NCBI Taxonomy" id="8010"/>
    <lineage>
        <taxon>Eukaryota</taxon>
        <taxon>Metazoa</taxon>
        <taxon>Chordata</taxon>
        <taxon>Craniata</taxon>
        <taxon>Vertebrata</taxon>
        <taxon>Euteleostomi</taxon>
        <taxon>Actinopterygii</taxon>
        <taxon>Neopterygii</taxon>
        <taxon>Teleostei</taxon>
        <taxon>Protacanthopterygii</taxon>
        <taxon>Esociformes</taxon>
        <taxon>Esocidae</taxon>
        <taxon>Esox</taxon>
    </lineage>
</organism>
<keyword evidence="4" id="KW-1185">Reference proteome</keyword>
<evidence type="ECO:0000313" key="4">
    <source>
        <dbReference type="Proteomes" id="UP000265140"/>
    </source>
</evidence>
<feature type="domain" description="Myb-like" evidence="2">
    <location>
        <begin position="845"/>
        <end position="897"/>
    </location>
</feature>
<feature type="domain" description="Myb-like" evidence="2">
    <location>
        <begin position="1224"/>
        <end position="1276"/>
    </location>
</feature>
<dbReference type="Ensembl" id="ENSELUT00000017368.3">
    <property type="protein sequence ID" value="ENSELUP00000001440.3"/>
    <property type="gene ID" value="ENSELUG00000002936.3"/>
</dbReference>
<dbReference type="Proteomes" id="UP000265140">
    <property type="component" value="Chromosome 23"/>
</dbReference>
<dbReference type="RefSeq" id="XP_010885482.3">
    <property type="nucleotide sequence ID" value="XM_010887180.5"/>
</dbReference>
<dbReference type="OMA" id="QEQVQCK"/>
<dbReference type="InterPro" id="IPR001005">
    <property type="entry name" value="SANT/Myb"/>
</dbReference>
<feature type="compositionally biased region" description="Polar residues" evidence="1">
    <location>
        <begin position="350"/>
        <end position="360"/>
    </location>
</feature>
<dbReference type="GO" id="GO:1904356">
    <property type="term" value="P:regulation of telomere maintenance via telomere lengthening"/>
    <property type="evidence" value="ECO:0007669"/>
    <property type="project" value="TreeGrafter"/>
</dbReference>
<feature type="region of interest" description="Disordered" evidence="1">
    <location>
        <begin position="346"/>
        <end position="400"/>
    </location>
</feature>
<dbReference type="InterPro" id="IPR044822">
    <property type="entry name" value="Myb_DNA-bind_4"/>
</dbReference>
<reference evidence="3" key="3">
    <citation type="submission" date="2025-08" db="UniProtKB">
        <authorList>
            <consortium name="Ensembl"/>
        </authorList>
    </citation>
    <scope>IDENTIFICATION</scope>
</reference>
<feature type="compositionally biased region" description="Basic residues" evidence="1">
    <location>
        <begin position="364"/>
        <end position="374"/>
    </location>
</feature>
<feature type="compositionally biased region" description="Polar residues" evidence="1">
    <location>
        <begin position="1073"/>
        <end position="1086"/>
    </location>
</feature>
<accession>A0A3P8X9Y8</accession>
<reference evidence="3" key="4">
    <citation type="submission" date="2025-09" db="UniProtKB">
        <authorList>
            <consortium name="Ensembl"/>
        </authorList>
    </citation>
    <scope>IDENTIFICATION</scope>
</reference>
<feature type="region of interest" description="Disordered" evidence="1">
    <location>
        <begin position="806"/>
        <end position="829"/>
    </location>
</feature>
<dbReference type="Pfam" id="PF14973">
    <property type="entry name" value="TINF2_N"/>
    <property type="match status" value="1"/>
</dbReference>
<dbReference type="PANTHER" id="PTHR15512">
    <property type="entry name" value="TERF1-INTERACTING NUCLEAR FACTOR 2"/>
    <property type="match status" value="1"/>
</dbReference>
<feature type="domain" description="Myb-like" evidence="2">
    <location>
        <begin position="697"/>
        <end position="761"/>
    </location>
</feature>
<sequence>MERPENDKDPLIPISYLRLLAPPLQLMSAAMWQVVQKGLVGHYGMLEEFVSSVTEMVPELLSYRQRAQLILGLRARLVLELCRGDHQVSPETIQPHLDRIKASVITQRDNFVSDPQVEESGANFLDLVQTLLKDPDVKGHFFQEVFPVQFGQKYDTALEILLWEFLSRLEELLPVPDFAQMASWLGAAPSFLDECLRSATPPEEMKALIDHHRNQGHIDIKDSCSLPVDDLILSTLSLPPDTKLVVAADIQALSGHLQESTLFSDCQNKDEIIEIPIAQYSLEKSERRISERTRQRNRQREKIETDELVDQETSFLSASCRPGDTCTIDLSLPELSPHVMVASEDGGESSLWQQGESSLVSERRRGHTMTRKRKMSDSLEVPRKRQTDSPLFQDSPVNIESSSESPLISIWGEYTEPQGTTYPMTTDTKVPWSDDETLSLLDIWGKDSVQRVLKGCVKNRHVFTLISKRMSERGYMRTVEQCQTRIKRLKNSFRQSLQQKVECKFYHQLERILGNVTPSPVTEVTYDVEEVMDDPLEDSEDWGFLGHSGLEEMGTRSVPWTDSETFTLINIWGEDKMQQELRSMHRNGQLFAVISSKMAEQGFIRTAEQCQTRVKRLKASFRQCYENNVKGREQVECKFYDLLERILGNELPSYVEVADNSLDIDMESREGWPADNECSIYSYQEREAAVGMPDDRKKIPWADGETVILLELWGDPTVQQNLKRCPHNGHIYSDISEKLSVRGFYRTAEQCHTRIKRLKASYRQCQESISSSGSERVDFKFYDMLKQILEREPPSTSTVMTYLTNDMSEDSNSDSLLESTEADDDNTISERATTGSWSEAETLALIDIWGEEEVQKVLRGLVHNGHVYVEISEKMHDREYSKTPEQCRWKVKSLRNNFRQCYDRKKSGRSRVEYKFYSRLEEILGHEAIAIDEYDERDQDQTIDQDSGSDGMRSTPWSEPETLALIELWGDDEVQRSLRGCVRNGHIFAEISEKLAAMGHFKTAEQCHSRIKRLRKTYRQSLHSRRNGGEPLIFRYYSYLEPVLGNNTLSPETEIVDLCDDFTPDPNEEEDQATQGQRSSSYAVTESSRKMPWSDRETQALLEIWGEDRVQLSLRGCLKNRHVFEYISQRMTAQGFIRTTEQCHTRVKRLKASFHHDKRECKFYDQMDEIFSRELNVESLAEDSLDNEEVAVWESTLDVDQRKASRRLTDGSKFPWSDGETKVLLSIWGSDEVQEDLKGCTKNRHIFTEISQAMANQGYLRTAEQCQSRVKRLKANFRQFCEGKQVGGEKVECKFYSQFVQIFGNKYVICDSLAEESLGATGKGAIPGSPESVSCQSPWVPDLPWSIEETEALLDIWGTDQIQEDLRGNSGLDQIYSEISQMMVGKGFMKTTEQCQSKATQLNLSIIPIS</sequence>
<dbReference type="PANTHER" id="PTHR15512:SF2">
    <property type="match status" value="1"/>
</dbReference>
<dbReference type="FunFam" id="1.10.10.60:FF:000032">
    <property type="entry name" value="Zinc finger and SCAN domain-containing 20"/>
    <property type="match status" value="5"/>
</dbReference>
<feature type="compositionally biased region" description="Polar residues" evidence="1">
    <location>
        <begin position="388"/>
        <end position="398"/>
    </location>
</feature>
<dbReference type="InterPro" id="IPR029400">
    <property type="entry name" value="TINF2_N"/>
</dbReference>
<dbReference type="CDD" id="cd11657">
    <property type="entry name" value="TIN2_N"/>
    <property type="match status" value="1"/>
</dbReference>
<dbReference type="Gene3D" id="1.10.10.60">
    <property type="entry name" value="Homeodomain-like"/>
    <property type="match status" value="8"/>
</dbReference>
<dbReference type="KEGG" id="els:105020284"/>
<dbReference type="Bgee" id="ENSELUG00000002936">
    <property type="expression patterns" value="Expressed in embryo and 14 other cell types or tissues"/>
</dbReference>
<reference evidence="3" key="2">
    <citation type="submission" date="2020-02" db="EMBL/GenBank/DDBJ databases">
        <title>Esox lucius (northern pike) genome, fEsoLuc1, primary haplotype.</title>
        <authorList>
            <person name="Myers G."/>
            <person name="Karagic N."/>
            <person name="Meyer A."/>
            <person name="Pippel M."/>
            <person name="Reichard M."/>
            <person name="Winkler S."/>
            <person name="Tracey A."/>
            <person name="Sims Y."/>
            <person name="Howe K."/>
            <person name="Rhie A."/>
            <person name="Formenti G."/>
            <person name="Durbin R."/>
            <person name="Fedrigo O."/>
            <person name="Jarvis E.D."/>
        </authorList>
    </citation>
    <scope>NUCLEOTIDE SEQUENCE [LARGE SCALE GENOMIC DNA]</scope>
</reference>
<protein>
    <recommendedName>
        <fullName evidence="2">Myb-like domain-containing protein</fullName>
    </recommendedName>
</protein>
<feature type="domain" description="Myb-like" evidence="2">
    <location>
        <begin position="556"/>
        <end position="620"/>
    </location>
</feature>
<reference evidence="4" key="1">
    <citation type="journal article" date="2014" name="PLoS ONE">
        <title>The genome and linkage map of the northern pike (Esox lucius): conserved synteny revealed between the salmonid sister group and the Neoteleostei.</title>
        <authorList>
            <person name="Rondeau E.B."/>
            <person name="Minkley D.R."/>
            <person name="Leong J.S."/>
            <person name="Messmer A.M."/>
            <person name="Jantzen J.R."/>
            <person name="von Schalburg K.R."/>
            <person name="Lemon C."/>
            <person name="Bird N.H."/>
            <person name="Koop B.F."/>
        </authorList>
    </citation>
    <scope>NUCLEOTIDE SEQUENCE</scope>
</reference>
<proteinExistence type="predicted"/>
<feature type="region of interest" description="Disordered" evidence="1">
    <location>
        <begin position="935"/>
        <end position="957"/>
    </location>
</feature>
<dbReference type="InParanoid" id="A0A3P8X9Y8"/>
<dbReference type="SMART" id="SM00717">
    <property type="entry name" value="SANT"/>
    <property type="match status" value="7"/>
</dbReference>